<dbReference type="InterPro" id="IPR007555">
    <property type="entry name" value="DUF499"/>
</dbReference>
<evidence type="ECO:0000313" key="3">
    <source>
        <dbReference type="EMBL" id="VBA43601.1"/>
    </source>
</evidence>
<feature type="domain" description="Swt1-like HEPN" evidence="2">
    <location>
        <begin position="11"/>
        <end position="135"/>
    </location>
</feature>
<sequence>MALSNRERIDRMFVAMAPALDDFIASIVGQGNPSLGAEWTKLVQGKDLKNGVPSTKTYEPLDPQVQFRMLTEANITGGYRKGWYPFDEALGKAGKSYAIELREVRNTWAHHGSTFSDDDAYRALDTGERLLNLIGAASVADEIRSIRLNLRRVTADKDDKKVLKAAVNNPESSGLKPWREVLPPHDDVATGNFAASEFAADLYKVAFGGEQDADYADPVEFFKRTYLTEGLIDLIGRAVRRLSGDDNAPPVINLQTNFGGGKTHSMLALWHIGCGLPVGKFPQETQDLLTANGYTGTKVNRVAIVGNHLSPSGVVKDDGTRVNTIWGELAWQLGGAEAFALVAKADADRTHPGTALHDLLATYAPAVILIDEWVAYARSLVGRDDLAGGTFDDQFTFAQSLTEAAKGTSGVLLVISIPASSTGVDGDKIVAGNAEEVGGANGLEALKRLQNVVRRVADQWRPASSAEAYQIVRQRLFKQPDAAALAAIGATARAYVEMYRKYSDDFPRDSRDPGYEERIKRTYPIHPELFDRLYEEWSSLERFQRTRGVLRLMSTVIHALWTGEDASPLIMPGSIPLATANVNAELTQYLQDSWKAIIDADVDGPNSEPARIDTAKPLFGQRSLTKRLARTVFFGAAPTIGSAHKGLETQRVFLGTAVPGDVPGNFHSALTQLADRATYFYSGSGKYWYDLQANITRTAKDQAERLHKEDVWAEIVRRLQSQAKSRGDFAGVHVCPESNADIPDADEARLVILHPKVAHKRGADSAAKEFAKQATEHRGTANRTNRNMLAYLAADEARLDELDSAVREYLGWTHVLGNEADLDLTQNQKNQATQRQTQADGTVNSRLLQTFTWALVPTQPDPAVPFVIRETKVEGQSPALAERVSRRLGSDGDLSIRQAAATIRLAISKVPQIWKDGHVSLGALWRLYSQYPYMPRLRDRRVLDEGIVDMPLIWQADAFALATGFDEAAGRYIGLWTPDDKGAAPAATDSLLLVRPDVAAKQRETEVPSPPAPSTGGASTPAVGPDVTSKLPVDVAFPPPKTRFYGVKTLSADKIALDFKNVAEEVIAHLRDTGTQLVVKIEIEATDTGGFDEGKIRTVSENAQTLKFDQSGFEET</sequence>
<evidence type="ECO:0000256" key="1">
    <source>
        <dbReference type="SAM" id="MobiDB-lite"/>
    </source>
</evidence>
<dbReference type="InterPro" id="IPR041650">
    <property type="entry name" value="HEPN_Swt1"/>
</dbReference>
<gene>
    <name evidence="3" type="ORF">LAUMK13_04597</name>
</gene>
<keyword evidence="4" id="KW-1185">Reference proteome</keyword>
<dbReference type="EMBL" id="UPHQ01000248">
    <property type="protein sequence ID" value="VBA43601.1"/>
    <property type="molecule type" value="Genomic_DNA"/>
</dbReference>
<evidence type="ECO:0000259" key="2">
    <source>
        <dbReference type="Pfam" id="PF18731"/>
    </source>
</evidence>
<dbReference type="AlphaFoldDB" id="A0A498QE49"/>
<feature type="region of interest" description="Disordered" evidence="1">
    <location>
        <begin position="1002"/>
        <end position="1025"/>
    </location>
</feature>
<reference evidence="3 4" key="1">
    <citation type="submission" date="2018-09" db="EMBL/GenBank/DDBJ databases">
        <authorList>
            <person name="Tagini F."/>
        </authorList>
    </citation>
    <scope>NUCLEOTIDE SEQUENCE [LARGE SCALE GENOMIC DNA]</scope>
    <source>
        <strain evidence="3 4">MK13</strain>
    </source>
</reference>
<dbReference type="Pfam" id="PF18731">
    <property type="entry name" value="HEPN_Swt1"/>
    <property type="match status" value="1"/>
</dbReference>
<evidence type="ECO:0000313" key="4">
    <source>
        <dbReference type="Proteomes" id="UP000267289"/>
    </source>
</evidence>
<dbReference type="Pfam" id="PF04465">
    <property type="entry name" value="DUF499"/>
    <property type="match status" value="1"/>
</dbReference>
<accession>A0A498QE49</accession>
<organism evidence="3 4">
    <name type="scientific">Mycobacterium innocens</name>
    <dbReference type="NCBI Taxonomy" id="2341083"/>
    <lineage>
        <taxon>Bacteria</taxon>
        <taxon>Bacillati</taxon>
        <taxon>Actinomycetota</taxon>
        <taxon>Actinomycetes</taxon>
        <taxon>Mycobacteriales</taxon>
        <taxon>Mycobacteriaceae</taxon>
        <taxon>Mycobacterium</taxon>
    </lineage>
</organism>
<name>A0A498QE49_9MYCO</name>
<protein>
    <recommendedName>
        <fullName evidence="2">Swt1-like HEPN domain-containing protein</fullName>
    </recommendedName>
</protein>
<dbReference type="RefSeq" id="WP_075542788.1">
    <property type="nucleotide sequence ID" value="NZ_UPHQ01000248.1"/>
</dbReference>
<dbReference type="Proteomes" id="UP000267289">
    <property type="component" value="Unassembled WGS sequence"/>
</dbReference>
<proteinExistence type="predicted"/>